<dbReference type="GO" id="GO:0008810">
    <property type="term" value="F:cellulase activity"/>
    <property type="evidence" value="ECO:0007669"/>
    <property type="project" value="UniProtKB-EC"/>
</dbReference>
<dbReference type="Gene3D" id="3.20.20.80">
    <property type="entry name" value="Glycosidases"/>
    <property type="match status" value="1"/>
</dbReference>
<dbReference type="Pfam" id="PF00150">
    <property type="entry name" value="Cellulase"/>
    <property type="match status" value="1"/>
</dbReference>
<name>D5UPW5_TSUPD</name>
<reference evidence="8 9" key="2">
    <citation type="journal article" date="2011" name="Stand. Genomic Sci.">
        <title>Complete genome sequence of Tsukamurella paurometabola type strain (no. 33).</title>
        <authorList>
            <person name="Munk A.C."/>
            <person name="Lapidus A."/>
            <person name="Lucas S."/>
            <person name="Nolan M."/>
            <person name="Tice H."/>
            <person name="Cheng J.F."/>
            <person name="Del Rio T.G."/>
            <person name="Goodwin L."/>
            <person name="Pitluck S."/>
            <person name="Liolios K."/>
            <person name="Huntemann M."/>
            <person name="Ivanova N."/>
            <person name="Mavromatis K."/>
            <person name="Mikhailova N."/>
            <person name="Pati A."/>
            <person name="Chen A."/>
            <person name="Palaniappan K."/>
            <person name="Tapia R."/>
            <person name="Han C."/>
            <person name="Land M."/>
            <person name="Hauser L."/>
            <person name="Chang Y.J."/>
            <person name="Jeffries C.D."/>
            <person name="Brettin T."/>
            <person name="Yasawong M."/>
            <person name="Brambilla E.M."/>
            <person name="Rohde M."/>
            <person name="Sikorski J."/>
            <person name="Goker M."/>
            <person name="Detter J.C."/>
            <person name="Woyke T."/>
            <person name="Bristow J."/>
            <person name="Eisen J.A."/>
            <person name="Markowitz V."/>
            <person name="Hugenholtz P."/>
            <person name="Kyrpides N.C."/>
            <person name="Klenk H.P."/>
        </authorList>
    </citation>
    <scope>NUCLEOTIDE SEQUENCE [LARGE SCALE GENOMIC DNA]</scope>
    <source>
        <strain evidence="9">ATCC 8368 / DSM 20162 / CCUG 35730 / CIP 100753 / JCM 10117 / KCTC 9821 / NBRC 16120 / NCIMB 702349 / NCTC 13040</strain>
    </source>
</reference>
<evidence type="ECO:0000313" key="9">
    <source>
        <dbReference type="Proteomes" id="UP000001213"/>
    </source>
</evidence>
<dbReference type="PANTHER" id="PTHR34142:SF1">
    <property type="entry name" value="GLYCOSIDE HYDROLASE FAMILY 5 DOMAIN-CONTAINING PROTEIN"/>
    <property type="match status" value="1"/>
</dbReference>
<keyword evidence="4 5" id="KW-0326">Glycosidase</keyword>
<dbReference type="SUPFAM" id="SSF51445">
    <property type="entry name" value="(Trans)glycosidases"/>
    <property type="match status" value="1"/>
</dbReference>
<dbReference type="AlphaFoldDB" id="D5UPW5"/>
<dbReference type="KEGG" id="tpr:Tpau_0079"/>
<keyword evidence="3 5" id="KW-0378">Hydrolase</keyword>
<sequence length="391" mass="43112">MVFVVAVLVAAMSAIAIGPARAAVPVGDGQRGINVTTMEIQAVTIFDHPTITNTGEPQSSYNYLASLGHKLIRLPISWNFLQPNLDTGNRTFHAAYWTAIKAEVAKIKAAGLKTVLDLHNGCEWTKPKTTAPVKVCGAGLTLADTNDVWLQLSNQFKNEPSVVAYDLFNEPVRFNHPTRSELQNAADQPYTSYKAAVNSIVAALRANNDSKKIWVESLCCHREHDLASTDPNGGWVIDPLNKIVYSQHMYPVSDSSKGEVFDMAKIDPNYEQPQGDFWADWGYVRGFLSRLDRFAGWCDRSNVQCSIGEVGWYGDGQSPDSAALWNQLGDEWYNKANYHGFAVTYYGASSTSPGSLWAYDSATPAWHPAPGFSRKQPQALILEKPSHLSRP</sequence>
<keyword evidence="6" id="KW-0732">Signal</keyword>
<evidence type="ECO:0000256" key="5">
    <source>
        <dbReference type="RuleBase" id="RU361153"/>
    </source>
</evidence>
<dbReference type="EMBL" id="CP001966">
    <property type="protein sequence ID" value="ADG76733.1"/>
    <property type="molecule type" value="Genomic_DNA"/>
</dbReference>
<dbReference type="PANTHER" id="PTHR34142">
    <property type="entry name" value="ENDO-BETA-1,4-GLUCANASE A"/>
    <property type="match status" value="1"/>
</dbReference>
<comment type="catalytic activity">
    <reaction evidence="1">
        <text>Endohydrolysis of (1-&gt;4)-beta-D-glucosidic linkages in cellulose, lichenin and cereal beta-D-glucans.</text>
        <dbReference type="EC" id="3.2.1.4"/>
    </reaction>
</comment>
<dbReference type="EC" id="3.2.1.4" evidence="2"/>
<keyword evidence="9" id="KW-1185">Reference proteome</keyword>
<organism evidence="8 9">
    <name type="scientific">Tsukamurella paurometabola (strain ATCC 8368 / DSM 20162 / CCUG 35730 / CIP 100753 / JCM 10117 / KCTC 9821 / NBRC 16120 / NCIMB 702349 / NCTC 13040)</name>
    <name type="common">Corynebacterium paurometabolum</name>
    <dbReference type="NCBI Taxonomy" id="521096"/>
    <lineage>
        <taxon>Bacteria</taxon>
        <taxon>Bacillati</taxon>
        <taxon>Actinomycetota</taxon>
        <taxon>Actinomycetes</taxon>
        <taxon>Mycobacteriales</taxon>
        <taxon>Tsukamurellaceae</taxon>
        <taxon>Tsukamurella</taxon>
    </lineage>
</organism>
<dbReference type="eggNOG" id="COG2730">
    <property type="taxonomic scope" value="Bacteria"/>
</dbReference>
<gene>
    <name evidence="8" type="ordered locus">Tpau_0079</name>
</gene>
<evidence type="ECO:0000259" key="7">
    <source>
        <dbReference type="Pfam" id="PF00150"/>
    </source>
</evidence>
<evidence type="ECO:0000256" key="2">
    <source>
        <dbReference type="ARBA" id="ARBA00012601"/>
    </source>
</evidence>
<feature type="domain" description="Glycoside hydrolase family 5" evidence="7">
    <location>
        <begin position="56"/>
        <end position="348"/>
    </location>
</feature>
<dbReference type="CAZy" id="GH5">
    <property type="family name" value="Glycoside Hydrolase Family 5"/>
</dbReference>
<protein>
    <recommendedName>
        <fullName evidence="2">cellulase</fullName>
        <ecNumber evidence="2">3.2.1.4</ecNumber>
    </recommendedName>
</protein>
<feature type="signal peptide" evidence="6">
    <location>
        <begin position="1"/>
        <end position="22"/>
    </location>
</feature>
<reference evidence="9" key="1">
    <citation type="submission" date="2010-03" db="EMBL/GenBank/DDBJ databases">
        <title>The complete chromosome of Tsukamurella paurometabola DSM 20162.</title>
        <authorList>
            <consortium name="US DOE Joint Genome Institute (JGI-PGF)"/>
            <person name="Lucas S."/>
            <person name="Copeland A."/>
            <person name="Lapidus A."/>
            <person name="Glavina del Rio T."/>
            <person name="Dalin E."/>
            <person name="Tice H."/>
            <person name="Bruce D."/>
            <person name="Goodwin L."/>
            <person name="Pitluck S."/>
            <person name="Kyrpides N."/>
            <person name="Mavromatis K."/>
            <person name="Ivanova N."/>
            <person name="Mikhailova N."/>
            <person name="Munk A.C."/>
            <person name="Brettin T."/>
            <person name="Detter J.C."/>
            <person name="Tapia R."/>
            <person name="Han C."/>
            <person name="Larimer F."/>
            <person name="Land M."/>
            <person name="Hauser L."/>
            <person name="Markowitz V."/>
            <person name="Cheng J.-F."/>
            <person name="Hugenholtz P."/>
            <person name="Woyke T."/>
            <person name="Wu D."/>
            <person name="Jando M."/>
            <person name="Brambilla E."/>
            <person name="Klenk H.-P."/>
            <person name="Eisen J.A."/>
        </authorList>
    </citation>
    <scope>NUCLEOTIDE SEQUENCE [LARGE SCALE GENOMIC DNA]</scope>
    <source>
        <strain evidence="9">ATCC 8368 / DSM 20162 / CCUG 35730 / CIP 100753 / JCM 10117 / KCTC 9821 / NBRC 16120 / NCIMB 702349 / NCTC 13040</strain>
    </source>
</reference>
<dbReference type="InterPro" id="IPR017853">
    <property type="entry name" value="GH"/>
</dbReference>
<dbReference type="GO" id="GO:0009251">
    <property type="term" value="P:glucan catabolic process"/>
    <property type="evidence" value="ECO:0007669"/>
    <property type="project" value="TreeGrafter"/>
</dbReference>
<evidence type="ECO:0000256" key="3">
    <source>
        <dbReference type="ARBA" id="ARBA00022801"/>
    </source>
</evidence>
<proteinExistence type="inferred from homology"/>
<dbReference type="Proteomes" id="UP000001213">
    <property type="component" value="Chromosome"/>
</dbReference>
<feature type="chain" id="PRO_5003077610" description="cellulase" evidence="6">
    <location>
        <begin position="23"/>
        <end position="391"/>
    </location>
</feature>
<evidence type="ECO:0000313" key="8">
    <source>
        <dbReference type="EMBL" id="ADG76733.1"/>
    </source>
</evidence>
<dbReference type="InterPro" id="IPR001547">
    <property type="entry name" value="Glyco_hydro_5"/>
</dbReference>
<dbReference type="STRING" id="521096.Tpau_0079"/>
<comment type="similarity">
    <text evidence="5">Belongs to the glycosyl hydrolase 5 (cellulase A) family.</text>
</comment>
<evidence type="ECO:0000256" key="6">
    <source>
        <dbReference type="SAM" id="SignalP"/>
    </source>
</evidence>
<evidence type="ECO:0000256" key="4">
    <source>
        <dbReference type="ARBA" id="ARBA00023295"/>
    </source>
</evidence>
<dbReference type="InterPro" id="IPR018087">
    <property type="entry name" value="Glyco_hydro_5_CS"/>
</dbReference>
<dbReference type="PROSITE" id="PS00659">
    <property type="entry name" value="GLYCOSYL_HYDROL_F5"/>
    <property type="match status" value="1"/>
</dbReference>
<evidence type="ECO:0000256" key="1">
    <source>
        <dbReference type="ARBA" id="ARBA00000966"/>
    </source>
</evidence>
<dbReference type="HOGENOM" id="CLU_690182_0_0_11"/>
<accession>D5UPW5</accession>